<keyword evidence="2" id="KW-1185">Reference proteome</keyword>
<proteinExistence type="predicted"/>
<reference evidence="1 2" key="1">
    <citation type="journal article" date="2020" name="Microb. Genom.">
        <title>Genetic diversity of clinical and environmental Mucorales isolates obtained from an investigation of mucormycosis cases among solid organ transplant recipients.</title>
        <authorList>
            <person name="Nguyen M.H."/>
            <person name="Kaul D."/>
            <person name="Muto C."/>
            <person name="Cheng S.J."/>
            <person name="Richter R.A."/>
            <person name="Bruno V.M."/>
            <person name="Liu G."/>
            <person name="Beyhan S."/>
            <person name="Sundermann A.J."/>
            <person name="Mounaud S."/>
            <person name="Pasculle A.W."/>
            <person name="Nierman W.C."/>
            <person name="Driscoll E."/>
            <person name="Cumbie R."/>
            <person name="Clancy C.J."/>
            <person name="Dupont C.L."/>
        </authorList>
    </citation>
    <scope>NUCLEOTIDE SEQUENCE [LARGE SCALE GENOMIC DNA]</scope>
    <source>
        <strain evidence="1 2">GL24</strain>
    </source>
</reference>
<accession>A0A9P6Z5A5</accession>
<organism evidence="1 2">
    <name type="scientific">Rhizopus delemar</name>
    <dbReference type="NCBI Taxonomy" id="936053"/>
    <lineage>
        <taxon>Eukaryota</taxon>
        <taxon>Fungi</taxon>
        <taxon>Fungi incertae sedis</taxon>
        <taxon>Mucoromycota</taxon>
        <taxon>Mucoromycotina</taxon>
        <taxon>Mucoromycetes</taxon>
        <taxon>Mucorales</taxon>
        <taxon>Mucorineae</taxon>
        <taxon>Rhizopodaceae</taxon>
        <taxon>Rhizopus</taxon>
    </lineage>
</organism>
<comment type="caution">
    <text evidence="1">The sequence shown here is derived from an EMBL/GenBank/DDBJ whole genome shotgun (WGS) entry which is preliminary data.</text>
</comment>
<dbReference type="AlphaFoldDB" id="A0A9P6Z5A5"/>
<name>A0A9P6Z5A5_9FUNG</name>
<evidence type="ECO:0000313" key="1">
    <source>
        <dbReference type="EMBL" id="KAG1570763.1"/>
    </source>
</evidence>
<sequence>MEQKSTTFVENNFESFNEIKFSKELNLQNINVVRRIFKKALKAIADKSMKQRKSAELVKWARDLRKSRCNKYFNSRKTKVYFYKVIRKSIFTSTKLLSAQEKNEFYRELLETEMEEGSTMKQKSKWYLSTGKYIEDELSTFGMQCTQDHPSHSFIIDIRDTNYTTYNVFSPAELDEMKAFEEKKIPVIPIELRNYTNSFDKNSISELRKQIFQSQEFDQEYRHKDSHDYDWKEYSEPWYMAHVWHFIDTVFNGKDEITVLMLTFLQH</sequence>
<dbReference type="Proteomes" id="UP000740926">
    <property type="component" value="Unassembled WGS sequence"/>
</dbReference>
<protein>
    <submittedName>
        <fullName evidence="1">Uncharacterized protein</fullName>
    </submittedName>
</protein>
<dbReference type="EMBL" id="JAANIU010000673">
    <property type="protein sequence ID" value="KAG1570763.1"/>
    <property type="molecule type" value="Genomic_DNA"/>
</dbReference>
<evidence type="ECO:0000313" key="2">
    <source>
        <dbReference type="Proteomes" id="UP000740926"/>
    </source>
</evidence>
<gene>
    <name evidence="1" type="ORF">G6F50_005203</name>
</gene>